<feature type="compositionally biased region" description="Gly residues" evidence="3">
    <location>
        <begin position="180"/>
        <end position="220"/>
    </location>
</feature>
<dbReference type="Pfam" id="PF03485">
    <property type="entry name" value="Arg_tRNA_synt_N"/>
    <property type="match status" value="1"/>
</dbReference>
<keyword evidence="1" id="KW-0949">S-adenosyl-L-methionine</keyword>
<dbReference type="EMBL" id="AFNH02001114">
    <property type="protein sequence ID" value="EZG44253.1"/>
    <property type="molecule type" value="Genomic_DNA"/>
</dbReference>
<dbReference type="InterPro" id="IPR036695">
    <property type="entry name" value="Arg-tRNA-synth_N_sf"/>
</dbReference>
<feature type="region of interest" description="Disordered" evidence="3">
    <location>
        <begin position="176"/>
        <end position="262"/>
    </location>
</feature>
<evidence type="ECO:0000313" key="5">
    <source>
        <dbReference type="EMBL" id="EZG44253.1"/>
    </source>
</evidence>
<dbReference type="CDD" id="cd09281">
    <property type="entry name" value="UPF0066"/>
    <property type="match status" value="1"/>
</dbReference>
<protein>
    <submittedName>
        <fullName evidence="5">Bacterial YaeB-like protein</fullName>
    </submittedName>
</protein>
<dbReference type="Gene3D" id="2.40.30.70">
    <property type="entry name" value="YaeB-like"/>
    <property type="match status" value="1"/>
</dbReference>
<dbReference type="PANTHER" id="PTHR12818">
    <property type="entry name" value="TRNA (ADENINE(37)-N6)-METHYLTRANSFERASE"/>
    <property type="match status" value="1"/>
</dbReference>
<dbReference type="GO" id="GO:0005737">
    <property type="term" value="C:cytoplasm"/>
    <property type="evidence" value="ECO:0007669"/>
    <property type="project" value="InterPro"/>
</dbReference>
<dbReference type="RefSeq" id="XP_011132746.1">
    <property type="nucleotide sequence ID" value="XM_011134444.1"/>
</dbReference>
<dbReference type="InterPro" id="IPR036414">
    <property type="entry name" value="YaeB_N_sf"/>
</dbReference>
<dbReference type="GO" id="GO:0005524">
    <property type="term" value="F:ATP binding"/>
    <property type="evidence" value="ECO:0007669"/>
    <property type="project" value="InterPro"/>
</dbReference>
<proteinExistence type="inferred from homology"/>
<sequence length="520" mass="58053">MDVRINTELVPLWHELFPDTELPKNFTVVESKNCEYGDYYTNICLKLRDHTPETALEKCKTLVEAWNAKFTFARASHRSGGFVNFRAMDGTRIQTLEVQHAFGNKTTEHAPVQLKPIGVVRTPFKSKYGTPRQGLFVPHAIGKVELRPEFNNHWLQGLDEYSHCWLIFLFHQNAKPAGDQPGGEQPGGDQPGGDQPGGDQPGGEQPGGDQPGGDQPGGQPGSQPGSQHTSCCQQPLPDSEEKPAGNPSIRVPKARGRIGTFATRSPHRPCPIGLSLCEIQRVEDKVVWLTGVDLVDGTPLLDLKPYHPLDNVNYTHPEYVQPHPPCRLNIFGQTFYAPAVFNCPAAPLIVEFHIVKLIRPFLAKAVGMNKAKKIQQAGTKEYRELLDQTLSQLAALENADPKTDCSGNDDFVQKVWDAIRIIDSIGEKEKRLRMFTMYRSLSDFIACIIESVRLDPRDKTERNDRQGKRQRSAHTFVIDNYEIVFHIGDATQSTHHQGCDCSPIIEQRPVAIIDAITYDA</sequence>
<dbReference type="VEuPathDB" id="CryptoDB:GNI_149840"/>
<comment type="caution">
    <text evidence="5">The sequence shown here is derived from an EMBL/GenBank/DDBJ whole genome shotgun (WGS) entry which is preliminary data.</text>
</comment>
<comment type="similarity">
    <text evidence="2">Belongs to the tRNA methyltransferase O family.</text>
</comment>
<dbReference type="Proteomes" id="UP000019763">
    <property type="component" value="Unassembled WGS sequence"/>
</dbReference>
<dbReference type="InterPro" id="IPR005148">
    <property type="entry name" value="Arg-tRNA-synth_N"/>
</dbReference>
<dbReference type="eggNOG" id="KOG2942">
    <property type="taxonomic scope" value="Eukaryota"/>
</dbReference>
<dbReference type="AlphaFoldDB" id="A0A023AZN6"/>
<organism evidence="5 6">
    <name type="scientific">Gregarina niphandrodes</name>
    <name type="common">Septate eugregarine</name>
    <dbReference type="NCBI Taxonomy" id="110365"/>
    <lineage>
        <taxon>Eukaryota</taxon>
        <taxon>Sar</taxon>
        <taxon>Alveolata</taxon>
        <taxon>Apicomplexa</taxon>
        <taxon>Conoidasida</taxon>
        <taxon>Gregarinasina</taxon>
        <taxon>Eugregarinorida</taxon>
        <taxon>Gregarinidae</taxon>
        <taxon>Gregarina</taxon>
    </lineage>
</organism>
<evidence type="ECO:0000256" key="1">
    <source>
        <dbReference type="ARBA" id="ARBA00022691"/>
    </source>
</evidence>
<dbReference type="InterPro" id="IPR040372">
    <property type="entry name" value="YaeB-like"/>
</dbReference>
<dbReference type="OrthoDB" id="4882at2759"/>
<evidence type="ECO:0000313" key="6">
    <source>
        <dbReference type="Proteomes" id="UP000019763"/>
    </source>
</evidence>
<dbReference type="Gene3D" id="3.30.1360.70">
    <property type="entry name" value="Arginyl tRNA synthetase N-terminal domain"/>
    <property type="match status" value="1"/>
</dbReference>
<dbReference type="GeneID" id="22915239"/>
<dbReference type="PANTHER" id="PTHR12818:SF0">
    <property type="entry name" value="TRNA (ADENINE(37)-N6)-METHYLTRANSFERASE"/>
    <property type="match status" value="1"/>
</dbReference>
<evidence type="ECO:0000259" key="4">
    <source>
        <dbReference type="PROSITE" id="PS51668"/>
    </source>
</evidence>
<accession>A0A023AZN6</accession>
<reference evidence="5" key="1">
    <citation type="submission" date="2013-12" db="EMBL/GenBank/DDBJ databases">
        <authorList>
            <person name="Omoto C.K."/>
            <person name="Sibley D."/>
            <person name="Venepally P."/>
            <person name="Hadjithomas M."/>
            <person name="Karamycheva S."/>
            <person name="Brunk B."/>
            <person name="Roos D."/>
            <person name="Caler E."/>
            <person name="Lorenzi H."/>
        </authorList>
    </citation>
    <scope>NUCLEOTIDE SEQUENCE</scope>
</reference>
<name>A0A023AZN6_GRENI</name>
<dbReference type="PROSITE" id="PS51668">
    <property type="entry name" value="TSAA_2"/>
    <property type="match status" value="1"/>
</dbReference>
<gene>
    <name evidence="5" type="ORF">GNI_149840</name>
</gene>
<dbReference type="SUPFAM" id="SSF118196">
    <property type="entry name" value="YaeB-like"/>
    <property type="match status" value="1"/>
</dbReference>
<keyword evidence="6" id="KW-1185">Reference proteome</keyword>
<dbReference type="InterPro" id="IPR036413">
    <property type="entry name" value="YaeB-like_sf"/>
</dbReference>
<dbReference type="GO" id="GO:0006420">
    <property type="term" value="P:arginyl-tRNA aminoacylation"/>
    <property type="evidence" value="ECO:0007669"/>
    <property type="project" value="InterPro"/>
</dbReference>
<evidence type="ECO:0000256" key="3">
    <source>
        <dbReference type="SAM" id="MobiDB-lite"/>
    </source>
</evidence>
<dbReference type="GO" id="GO:0004814">
    <property type="term" value="F:arginine-tRNA ligase activity"/>
    <property type="evidence" value="ECO:0007669"/>
    <property type="project" value="InterPro"/>
</dbReference>
<dbReference type="Pfam" id="PF01980">
    <property type="entry name" value="TrmO_N"/>
    <property type="match status" value="2"/>
</dbReference>
<feature type="domain" description="TsaA-like" evidence="4">
    <location>
        <begin position="114"/>
        <end position="315"/>
    </location>
</feature>
<evidence type="ECO:0000256" key="2">
    <source>
        <dbReference type="ARBA" id="ARBA00033753"/>
    </source>
</evidence>
<dbReference type="InterPro" id="IPR023370">
    <property type="entry name" value="TrmO-like_N"/>
</dbReference>